<dbReference type="SUPFAM" id="SSF56935">
    <property type="entry name" value="Porins"/>
    <property type="match status" value="1"/>
</dbReference>
<feature type="chain" id="PRO_5022171635" evidence="6">
    <location>
        <begin position="20"/>
        <end position="1064"/>
    </location>
</feature>
<evidence type="ECO:0000256" key="1">
    <source>
        <dbReference type="ARBA" id="ARBA00004442"/>
    </source>
</evidence>
<evidence type="ECO:0000256" key="5">
    <source>
        <dbReference type="SAM" id="MobiDB-lite"/>
    </source>
</evidence>
<keyword evidence="2 4" id="KW-0472">Membrane</keyword>
<dbReference type="InterPro" id="IPR008969">
    <property type="entry name" value="CarboxyPept-like_regulatory"/>
</dbReference>
<dbReference type="PANTHER" id="PTHR40980">
    <property type="entry name" value="PLUG DOMAIN-CONTAINING PROTEIN"/>
    <property type="match status" value="1"/>
</dbReference>
<name>A0A562T5D6_CHIJA</name>
<comment type="subcellular location">
    <subcellularLocation>
        <location evidence="1 4">Cell outer membrane</location>
    </subcellularLocation>
</comment>
<evidence type="ECO:0000256" key="4">
    <source>
        <dbReference type="RuleBase" id="RU003357"/>
    </source>
</evidence>
<dbReference type="AlphaFoldDB" id="A0A562T5D6"/>
<comment type="similarity">
    <text evidence="4">Belongs to the TonB-dependent receptor family.</text>
</comment>
<organism evidence="9 10">
    <name type="scientific">Chitinophaga japonensis</name>
    <name type="common">Flexibacter japonensis</name>
    <dbReference type="NCBI Taxonomy" id="104662"/>
    <lineage>
        <taxon>Bacteria</taxon>
        <taxon>Pseudomonadati</taxon>
        <taxon>Bacteroidota</taxon>
        <taxon>Chitinophagia</taxon>
        <taxon>Chitinophagales</taxon>
        <taxon>Chitinophagaceae</taxon>
        <taxon>Chitinophaga</taxon>
    </lineage>
</organism>
<keyword evidence="6" id="KW-0732">Signal</keyword>
<dbReference type="InterPro" id="IPR012910">
    <property type="entry name" value="Plug_dom"/>
</dbReference>
<evidence type="ECO:0000313" key="10">
    <source>
        <dbReference type="Proteomes" id="UP000316778"/>
    </source>
</evidence>
<dbReference type="Proteomes" id="UP000316778">
    <property type="component" value="Unassembled WGS sequence"/>
</dbReference>
<keyword evidence="9" id="KW-0675">Receptor</keyword>
<feature type="domain" description="TonB-dependent receptor-like beta-barrel" evidence="7">
    <location>
        <begin position="542"/>
        <end position="998"/>
    </location>
</feature>
<comment type="caution">
    <text evidence="9">The sequence shown here is derived from an EMBL/GenBank/DDBJ whole genome shotgun (WGS) entry which is preliminary data.</text>
</comment>
<dbReference type="InterPro" id="IPR036942">
    <property type="entry name" value="Beta-barrel_TonB_sf"/>
</dbReference>
<proteinExistence type="inferred from homology"/>
<evidence type="ECO:0000313" key="9">
    <source>
        <dbReference type="EMBL" id="TWI88210.1"/>
    </source>
</evidence>
<dbReference type="Gene3D" id="2.40.170.20">
    <property type="entry name" value="TonB-dependent receptor, beta-barrel domain"/>
    <property type="match status" value="1"/>
</dbReference>
<dbReference type="SUPFAM" id="SSF49464">
    <property type="entry name" value="Carboxypeptidase regulatory domain-like"/>
    <property type="match status" value="1"/>
</dbReference>
<evidence type="ECO:0000259" key="8">
    <source>
        <dbReference type="Pfam" id="PF07715"/>
    </source>
</evidence>
<feature type="domain" description="TonB-dependent receptor plug" evidence="8">
    <location>
        <begin position="229"/>
        <end position="319"/>
    </location>
</feature>
<dbReference type="Pfam" id="PF00593">
    <property type="entry name" value="TonB_dep_Rec_b-barrel"/>
    <property type="match status" value="1"/>
</dbReference>
<keyword evidence="3" id="KW-0998">Cell outer membrane</keyword>
<keyword evidence="10" id="KW-1185">Reference proteome</keyword>
<dbReference type="InterPro" id="IPR037066">
    <property type="entry name" value="Plug_dom_sf"/>
</dbReference>
<dbReference type="PANTHER" id="PTHR40980:SF4">
    <property type="entry name" value="TONB-DEPENDENT RECEPTOR-LIKE BETA-BARREL DOMAIN-CONTAINING PROTEIN"/>
    <property type="match status" value="1"/>
</dbReference>
<dbReference type="GO" id="GO:0009279">
    <property type="term" value="C:cell outer membrane"/>
    <property type="evidence" value="ECO:0007669"/>
    <property type="project" value="UniProtKB-SubCell"/>
</dbReference>
<evidence type="ECO:0000256" key="6">
    <source>
        <dbReference type="SAM" id="SignalP"/>
    </source>
</evidence>
<protein>
    <submittedName>
        <fullName evidence="9">TonB-dependent receptor-like protein</fullName>
    </submittedName>
</protein>
<reference evidence="9 10" key="1">
    <citation type="journal article" date="2013" name="Stand. Genomic Sci.">
        <title>Genomic Encyclopedia of Type Strains, Phase I: The one thousand microbial genomes (KMG-I) project.</title>
        <authorList>
            <person name="Kyrpides N.C."/>
            <person name="Woyke T."/>
            <person name="Eisen J.A."/>
            <person name="Garrity G."/>
            <person name="Lilburn T.G."/>
            <person name="Beck B.J."/>
            <person name="Whitman W.B."/>
            <person name="Hugenholtz P."/>
            <person name="Klenk H.P."/>
        </authorList>
    </citation>
    <scope>NUCLEOTIDE SEQUENCE [LARGE SCALE GENOMIC DNA]</scope>
    <source>
        <strain evidence="9 10">DSM 13484</strain>
    </source>
</reference>
<evidence type="ECO:0000256" key="3">
    <source>
        <dbReference type="ARBA" id="ARBA00023237"/>
    </source>
</evidence>
<evidence type="ECO:0000256" key="2">
    <source>
        <dbReference type="ARBA" id="ARBA00023136"/>
    </source>
</evidence>
<dbReference type="EMBL" id="VLLG01000003">
    <property type="protein sequence ID" value="TWI88210.1"/>
    <property type="molecule type" value="Genomic_DNA"/>
</dbReference>
<accession>A0A562T5D6</accession>
<dbReference type="Gene3D" id="2.170.130.10">
    <property type="entry name" value="TonB-dependent receptor, plug domain"/>
    <property type="match status" value="1"/>
</dbReference>
<feature type="region of interest" description="Disordered" evidence="5">
    <location>
        <begin position="1017"/>
        <end position="1041"/>
    </location>
</feature>
<dbReference type="Gene3D" id="2.60.40.1120">
    <property type="entry name" value="Carboxypeptidase-like, regulatory domain"/>
    <property type="match status" value="1"/>
</dbReference>
<feature type="signal peptide" evidence="6">
    <location>
        <begin position="1"/>
        <end position="19"/>
    </location>
</feature>
<dbReference type="Pfam" id="PF13715">
    <property type="entry name" value="CarbopepD_reg_2"/>
    <property type="match status" value="1"/>
</dbReference>
<gene>
    <name evidence="9" type="ORF">LX66_2293</name>
</gene>
<dbReference type="Pfam" id="PF07715">
    <property type="entry name" value="Plug"/>
    <property type="match status" value="1"/>
</dbReference>
<evidence type="ECO:0000259" key="7">
    <source>
        <dbReference type="Pfam" id="PF00593"/>
    </source>
</evidence>
<dbReference type="InterPro" id="IPR000531">
    <property type="entry name" value="Beta-barrel_TonB"/>
</dbReference>
<keyword evidence="4" id="KW-0798">TonB box</keyword>
<sequence>MMMLSFNCFLLNAQSMMLAAQSYHALNDRIQLKQGMTTVAAVVETLKQQTTYTFVYDPEYLQKCALPDDGFIRERSLSGILSFLDQNTPVDIAFADNTVAIRQGRADKPKAQERGHVTGKVVDNKNQPLPGVTIRVTGAAGGRGTVTQVDGSYDLELEPGTYTLEFSFISYSTRRITEVVVKEKGVTSLNVVMTASSAALKEVVVTASYRKASVEGLYALQKNNAALSDGISAEQIALTPDNNAAQVLKRVSGLTVQDDKFVTVRGLSDRYNNVLLNGSALPSTEPNRRNFSFDIIPSGLIDNIIVNKTATPDMPGEFAGGLVQVTTKDIPDFNYASVTVGSGYNTNSVGRDMYSTKRGQNDYLGYDDGNRNWWRNGTWDRHEYVNADAEKRGEMNRRIPNNWGLYRYNYSPVQNYQLNAGRKISLRNGGRIGLTGAVMYRHEEKIEDEERRTYLGDQYDFAGSSYYFRSATGALLNVAYLKGGHKVALKNLYNHLFTTETNVYNGTIQGFGGTYAGTYTGITLINDIRQHRLEGEHALGKKGIKLEWNGDWVNVRRSQPDSRNLLGFREPTDPEGYYYYNFNDGTGFLGRGGSIFNSYLEEDRYNWSANVSLPFTVAGQKQKIKAGYAGFYREADYQSVGMIVRGSAAYAEESKGLPDHEALDPSFFKPGYLYYFLTGPRSSATGDDYTGMQRLQAAYAMLDLNFLKHFRFIGGVRMENNHAEVHTVTFGPTSGLPVDSTVVFDKVDWLPSANLIYSLTPKMNIRLAYAETLSRPEFRERSSYIYYEFKERTEYKGAYGLKDARVRNLDLRYEFYPSVGEVISVSGFYKRFESPVELVVGGVQGGGQIYYYFNLRSSTATGMEIDFRKSFDFINPASNFWRNLYISGNGSWMKANVRYNTEEMLRAANGEGGTNFGELPPDSRNRPLQGLSPYVINGGVGYMGKPVGINVSYNRYGRRIAAGGLYPYADQYENPRDVLDLQLSTRLLKDKLDIRLNLSDLLQQHFIIYDNVKLNENGGVPNNTDPKENVNNDPRGNGYNPDLDYTRYKSYRGTGVTLNVTYNF</sequence>